<dbReference type="EMBL" id="JAHLQL010000004">
    <property type="protein sequence ID" value="MBU5592637.1"/>
    <property type="molecule type" value="Genomic_DNA"/>
</dbReference>
<reference evidence="8 9" key="1">
    <citation type="submission" date="2021-06" db="EMBL/GenBank/DDBJ databases">
        <authorList>
            <person name="Sun Q."/>
            <person name="Li D."/>
        </authorList>
    </citation>
    <scope>NUCLEOTIDE SEQUENCE [LARGE SCALE GENOMIC DNA]</scope>
    <source>
        <strain evidence="8 9">MSJ-4</strain>
    </source>
</reference>
<feature type="domain" description="ABC transporter" evidence="6">
    <location>
        <begin position="337"/>
        <end position="570"/>
    </location>
</feature>
<name>A0ABS6F288_9CLOT</name>
<comment type="caution">
    <text evidence="8">The sequence shown here is derived from an EMBL/GenBank/DDBJ whole genome shotgun (WGS) entry which is preliminary data.</text>
</comment>
<accession>A0ABS6F288</accession>
<dbReference type="PANTHER" id="PTHR24221">
    <property type="entry name" value="ATP-BINDING CASSETTE SUB-FAMILY B"/>
    <property type="match status" value="1"/>
</dbReference>
<dbReference type="InterPro" id="IPR003439">
    <property type="entry name" value="ABC_transporter-like_ATP-bd"/>
</dbReference>
<comment type="subcellular location">
    <subcellularLocation>
        <location evidence="1">Membrane</location>
        <topology evidence="1">Multi-pass membrane protein</topology>
    </subcellularLocation>
</comment>
<dbReference type="InterPro" id="IPR003593">
    <property type="entry name" value="AAA+_ATPase"/>
</dbReference>
<keyword evidence="8" id="KW-0547">Nucleotide-binding</keyword>
<evidence type="ECO:0000256" key="3">
    <source>
        <dbReference type="ARBA" id="ARBA00022989"/>
    </source>
</evidence>
<evidence type="ECO:0000259" key="6">
    <source>
        <dbReference type="PROSITE" id="PS50893"/>
    </source>
</evidence>
<feature type="transmembrane region" description="Helical" evidence="5">
    <location>
        <begin position="147"/>
        <end position="174"/>
    </location>
</feature>
<proteinExistence type="predicted"/>
<keyword evidence="3 5" id="KW-1133">Transmembrane helix</keyword>
<evidence type="ECO:0000313" key="8">
    <source>
        <dbReference type="EMBL" id="MBU5592637.1"/>
    </source>
</evidence>
<keyword evidence="4 5" id="KW-0472">Membrane</keyword>
<evidence type="ECO:0000259" key="7">
    <source>
        <dbReference type="PROSITE" id="PS50929"/>
    </source>
</evidence>
<dbReference type="PROSITE" id="PS50893">
    <property type="entry name" value="ABC_TRANSPORTER_2"/>
    <property type="match status" value="1"/>
</dbReference>
<keyword evidence="2 5" id="KW-0812">Transmembrane</keyword>
<dbReference type="GO" id="GO:0005524">
    <property type="term" value="F:ATP binding"/>
    <property type="evidence" value="ECO:0007669"/>
    <property type="project" value="UniProtKB-KW"/>
</dbReference>
<dbReference type="Proteomes" id="UP000736583">
    <property type="component" value="Unassembled WGS sequence"/>
</dbReference>
<feature type="transmembrane region" description="Helical" evidence="5">
    <location>
        <begin position="250"/>
        <end position="269"/>
    </location>
</feature>
<sequence>MISLMKRILAVSGTYKVRIQLAFVFSFLKSFLSKVPISLALFILTAFYNGTATVNMCLRIGIAMAGSLMLQMLFQYIADWLQSAAGFMLFADKRMELGAHLRKMPMGYFTEGNIGKISSVLSTDMVFIEENCMTALADMMSHIFSQAIMIVFMLLFNVWLGLVAIAVMVLLLLVSNGMRKESLTDSAIRQEQSESLTDSVLDFTEGIGIIKTYNLMGEKSKALSDNFRESCRTSIEFEENHSPWQRWLNILYGFGSVIVIALSVFLNFYGMLDVTLLVGIMLFVLDLFGPIKALYGQITQLTVMNSCMDRIEAVFAESELPDDGENSISNSSHTPEIQFKNVSFAYGDKEVLHNVSFDLKKNNMLALVGPSGGGKSTIASLLTRFWDVKSGQVLIRGKDVREVKLRDLMDHISIVFQRVYLFQDTIYNNISMGRPEATKEEVYEAARKARCYDFIMALPDGFNTMVGEGGATLSGGEKQRISIARCILKDAPIVILDEATASVDADNESFIQQAISELCEGKTLLVIAHRLNTIRNADNILVIANGCIAQQGTHEELMNDGGIYRDFVTIRENSRGWSIKE</sequence>
<evidence type="ECO:0000313" key="9">
    <source>
        <dbReference type="Proteomes" id="UP000736583"/>
    </source>
</evidence>
<dbReference type="RefSeq" id="WP_216457391.1">
    <property type="nucleotide sequence ID" value="NZ_JAHLQL010000004.1"/>
</dbReference>
<dbReference type="Pfam" id="PF00005">
    <property type="entry name" value="ABC_tran"/>
    <property type="match status" value="1"/>
</dbReference>
<dbReference type="InterPro" id="IPR011527">
    <property type="entry name" value="ABC1_TM_dom"/>
</dbReference>
<evidence type="ECO:0000256" key="5">
    <source>
        <dbReference type="SAM" id="Phobius"/>
    </source>
</evidence>
<organism evidence="8 9">
    <name type="scientific">Clostridium simiarum</name>
    <dbReference type="NCBI Taxonomy" id="2841506"/>
    <lineage>
        <taxon>Bacteria</taxon>
        <taxon>Bacillati</taxon>
        <taxon>Bacillota</taxon>
        <taxon>Clostridia</taxon>
        <taxon>Eubacteriales</taxon>
        <taxon>Clostridiaceae</taxon>
        <taxon>Clostridium</taxon>
    </lineage>
</organism>
<dbReference type="PROSITE" id="PS50929">
    <property type="entry name" value="ABC_TM1F"/>
    <property type="match status" value="1"/>
</dbReference>
<evidence type="ECO:0000256" key="4">
    <source>
        <dbReference type="ARBA" id="ARBA00023136"/>
    </source>
</evidence>
<dbReference type="PANTHER" id="PTHR24221:SF397">
    <property type="entry name" value="ABC TRANSPORTER, ATP-BINDING TRANSMEMBRANE PROTEIN"/>
    <property type="match status" value="1"/>
</dbReference>
<keyword evidence="8" id="KW-0067">ATP-binding</keyword>
<evidence type="ECO:0000256" key="2">
    <source>
        <dbReference type="ARBA" id="ARBA00022692"/>
    </source>
</evidence>
<dbReference type="Pfam" id="PF00664">
    <property type="entry name" value="ABC_membrane"/>
    <property type="match status" value="1"/>
</dbReference>
<feature type="domain" description="ABC transmembrane type-1" evidence="7">
    <location>
        <begin position="21"/>
        <end position="302"/>
    </location>
</feature>
<evidence type="ECO:0000256" key="1">
    <source>
        <dbReference type="ARBA" id="ARBA00004141"/>
    </source>
</evidence>
<feature type="transmembrane region" description="Helical" evidence="5">
    <location>
        <begin position="60"/>
        <end position="78"/>
    </location>
</feature>
<feature type="transmembrane region" description="Helical" evidence="5">
    <location>
        <begin position="276"/>
        <end position="295"/>
    </location>
</feature>
<dbReference type="SMART" id="SM00382">
    <property type="entry name" value="AAA"/>
    <property type="match status" value="1"/>
</dbReference>
<dbReference type="PROSITE" id="PS00211">
    <property type="entry name" value="ABC_TRANSPORTER_1"/>
    <property type="match status" value="1"/>
</dbReference>
<gene>
    <name evidence="8" type="ORF">KQI89_12810</name>
</gene>
<feature type="transmembrane region" description="Helical" evidence="5">
    <location>
        <begin position="21"/>
        <end position="48"/>
    </location>
</feature>
<keyword evidence="9" id="KW-1185">Reference proteome</keyword>
<dbReference type="InterPro" id="IPR039421">
    <property type="entry name" value="Type_1_exporter"/>
</dbReference>
<dbReference type="InterPro" id="IPR017871">
    <property type="entry name" value="ABC_transporter-like_CS"/>
</dbReference>
<protein>
    <submittedName>
        <fullName evidence="8">ABC transporter ATP-binding protein/permease</fullName>
    </submittedName>
</protein>